<protein>
    <submittedName>
        <fullName evidence="2">Uncharacterized protein LOC118347971</fullName>
    </submittedName>
</protein>
<reference evidence="2" key="1">
    <citation type="submission" date="2025-08" db="UniProtKB">
        <authorList>
            <consortium name="RefSeq"/>
        </authorList>
    </citation>
    <scope>IDENTIFICATION</scope>
    <source>
        <tissue evidence="2">Leaves</tissue>
    </source>
</reference>
<accession>A0A6P9EB63</accession>
<dbReference type="SUPFAM" id="SSF48403">
    <property type="entry name" value="Ankyrin repeat"/>
    <property type="match status" value="1"/>
</dbReference>
<dbReference type="Pfam" id="PF12796">
    <property type="entry name" value="Ank_2"/>
    <property type="match status" value="1"/>
</dbReference>
<evidence type="ECO:0000313" key="2">
    <source>
        <dbReference type="RefSeq" id="XP_035544566.1"/>
    </source>
</evidence>
<dbReference type="RefSeq" id="XP_035544566.1">
    <property type="nucleotide sequence ID" value="XM_035688673.1"/>
</dbReference>
<sequence length="201" mass="22966">MQHICTNFRTSSTVNSYCTPAKHEPQPKYESALELAKFLIQSDLSWEATYLGIDQGKPRLHKYFGESPSVEKGIGQSPMLMTSLGQGDQPETDTPLFLATKSGCIHIAKEILTCYPQAIEHVDDKGRNIFHIAIRYRRLKIFELLEKKEVPKKRLVRKIDNDGNSILHLVGVKSKMYIAEKLRGPAFELQEEILWFEVANF</sequence>
<dbReference type="GeneID" id="118347971"/>
<dbReference type="InterPro" id="IPR002110">
    <property type="entry name" value="Ankyrin_rpt"/>
</dbReference>
<dbReference type="AlphaFoldDB" id="A0A6P9EB63"/>
<proteinExistence type="predicted"/>
<dbReference type="PANTHER" id="PTHR24177">
    <property type="entry name" value="CASKIN"/>
    <property type="match status" value="1"/>
</dbReference>
<dbReference type="Proteomes" id="UP000235220">
    <property type="component" value="Chromosome 3"/>
</dbReference>
<dbReference type="InParanoid" id="A0A6P9EB63"/>
<organism evidence="1 2">
    <name type="scientific">Juglans regia</name>
    <name type="common">English walnut</name>
    <dbReference type="NCBI Taxonomy" id="51240"/>
    <lineage>
        <taxon>Eukaryota</taxon>
        <taxon>Viridiplantae</taxon>
        <taxon>Streptophyta</taxon>
        <taxon>Embryophyta</taxon>
        <taxon>Tracheophyta</taxon>
        <taxon>Spermatophyta</taxon>
        <taxon>Magnoliopsida</taxon>
        <taxon>eudicotyledons</taxon>
        <taxon>Gunneridae</taxon>
        <taxon>Pentapetalae</taxon>
        <taxon>rosids</taxon>
        <taxon>fabids</taxon>
        <taxon>Fagales</taxon>
        <taxon>Juglandaceae</taxon>
        <taxon>Juglans</taxon>
    </lineage>
</organism>
<dbReference type="Gene3D" id="1.25.40.20">
    <property type="entry name" value="Ankyrin repeat-containing domain"/>
    <property type="match status" value="1"/>
</dbReference>
<gene>
    <name evidence="2" type="primary">LOC118347971</name>
</gene>
<dbReference type="OrthoDB" id="1923662at2759"/>
<keyword evidence="1" id="KW-1185">Reference proteome</keyword>
<dbReference type="InterPro" id="IPR036770">
    <property type="entry name" value="Ankyrin_rpt-contain_sf"/>
</dbReference>
<dbReference type="PANTHER" id="PTHR24177:SF314">
    <property type="entry name" value="PROTEIN ACCELERATED CELL DEATH 6-LIKE ISOFORM X1"/>
    <property type="match status" value="1"/>
</dbReference>
<dbReference type="KEGG" id="jre:118347971"/>
<name>A0A6P9EB63_JUGRE</name>
<evidence type="ECO:0000313" key="1">
    <source>
        <dbReference type="Proteomes" id="UP000235220"/>
    </source>
</evidence>